<dbReference type="InterPro" id="IPR003653">
    <property type="entry name" value="Peptidase_C48_C"/>
</dbReference>
<dbReference type="GO" id="GO:0016929">
    <property type="term" value="F:deSUMOylase activity"/>
    <property type="evidence" value="ECO:0007669"/>
    <property type="project" value="TreeGrafter"/>
</dbReference>
<proteinExistence type="inferred from homology"/>
<dbReference type="PANTHER" id="PTHR12606">
    <property type="entry name" value="SENTRIN/SUMO-SPECIFIC PROTEASE"/>
    <property type="match status" value="1"/>
</dbReference>
<dbReference type="PROSITE" id="PS50600">
    <property type="entry name" value="ULP_PROTEASE"/>
    <property type="match status" value="1"/>
</dbReference>
<dbReference type="GO" id="GO:0016926">
    <property type="term" value="P:protein desumoylation"/>
    <property type="evidence" value="ECO:0007669"/>
    <property type="project" value="TreeGrafter"/>
</dbReference>
<dbReference type="GO" id="GO:0060255">
    <property type="term" value="P:regulation of macromolecule metabolic process"/>
    <property type="evidence" value="ECO:0007669"/>
    <property type="project" value="UniProtKB-ARBA"/>
</dbReference>
<dbReference type="Proteomes" id="UP000274922">
    <property type="component" value="Unassembled WGS sequence"/>
</dbReference>
<dbReference type="OrthoDB" id="1939479at2759"/>
<dbReference type="FunFam" id="3.40.395.10:FF:000001">
    <property type="entry name" value="Sentrin-specific protease 1"/>
    <property type="match status" value="1"/>
</dbReference>
<dbReference type="PANTHER" id="PTHR12606:SF10">
    <property type="entry name" value="SENTRIN-SPECIFIC PROTEASE 5"/>
    <property type="match status" value="1"/>
</dbReference>
<dbReference type="Pfam" id="PF02902">
    <property type="entry name" value="Peptidase_C48"/>
    <property type="match status" value="1"/>
</dbReference>
<gene>
    <name evidence="6" type="ORF">CXG81DRAFT_10871</name>
</gene>
<feature type="domain" description="Ubiquitin-like protease family profile" evidence="5">
    <location>
        <begin position="56"/>
        <end position="221"/>
    </location>
</feature>
<protein>
    <recommendedName>
        <fullName evidence="5">Ubiquitin-like protease family profile domain-containing protein</fullName>
    </recommendedName>
</protein>
<evidence type="ECO:0000313" key="6">
    <source>
        <dbReference type="EMBL" id="RKP02352.1"/>
    </source>
</evidence>
<dbReference type="Gene3D" id="3.40.395.10">
    <property type="entry name" value="Adenoviral Proteinase, Chain A"/>
    <property type="match status" value="1"/>
</dbReference>
<dbReference type="GO" id="GO:0080090">
    <property type="term" value="P:regulation of primary metabolic process"/>
    <property type="evidence" value="ECO:0007669"/>
    <property type="project" value="UniProtKB-ARBA"/>
</dbReference>
<name>A0A4P9XAI9_9FUNG</name>
<keyword evidence="4" id="KW-0788">Thiol protease</keyword>
<evidence type="ECO:0000256" key="1">
    <source>
        <dbReference type="ARBA" id="ARBA00005234"/>
    </source>
</evidence>
<evidence type="ECO:0000256" key="4">
    <source>
        <dbReference type="ARBA" id="ARBA00022807"/>
    </source>
</evidence>
<keyword evidence="7" id="KW-1185">Reference proteome</keyword>
<organism evidence="6 7">
    <name type="scientific">Caulochytrium protostelioides</name>
    <dbReference type="NCBI Taxonomy" id="1555241"/>
    <lineage>
        <taxon>Eukaryota</taxon>
        <taxon>Fungi</taxon>
        <taxon>Fungi incertae sedis</taxon>
        <taxon>Chytridiomycota</taxon>
        <taxon>Chytridiomycota incertae sedis</taxon>
        <taxon>Chytridiomycetes</taxon>
        <taxon>Caulochytriales</taxon>
        <taxon>Caulochytriaceae</taxon>
        <taxon>Caulochytrium</taxon>
    </lineage>
</organism>
<evidence type="ECO:0000259" key="5">
    <source>
        <dbReference type="PROSITE" id="PS50600"/>
    </source>
</evidence>
<keyword evidence="2" id="KW-0645">Protease</keyword>
<dbReference type="EMBL" id="ML014146">
    <property type="protein sequence ID" value="RKP02352.1"/>
    <property type="molecule type" value="Genomic_DNA"/>
</dbReference>
<dbReference type="GO" id="GO:0005634">
    <property type="term" value="C:nucleus"/>
    <property type="evidence" value="ECO:0007669"/>
    <property type="project" value="TreeGrafter"/>
</dbReference>
<sequence length="254" mass="28671">MLARLSTTAPQIDLEAAVAAATPKPLAPTLTDAQRAAAQRWYAAPRSALIVAKFNVDLRGADIATLRPRAWVNDEIINFYGQLIMDRAKQHPDAYPSCLFFNTFFYPTLIERGYAGVRRWGKRAGGVFQRDLVLVPVHLGVHWTAAVVDFRRQEVAYYDSMLGDNPALFDALRTYLDAEHRSDKGTPMDWTGWRFVAPRPIPVQHNGYDCGVYATQFLEYRARDAPRFDFSDETIPAVRERMVYEIATGELLAA</sequence>
<accession>A0A4P9XAI9</accession>
<dbReference type="STRING" id="1555241.A0A4P9XAI9"/>
<evidence type="ECO:0000313" key="7">
    <source>
        <dbReference type="Proteomes" id="UP000274922"/>
    </source>
</evidence>
<dbReference type="SUPFAM" id="SSF54001">
    <property type="entry name" value="Cysteine proteinases"/>
    <property type="match status" value="1"/>
</dbReference>
<dbReference type="AlphaFoldDB" id="A0A4P9XAI9"/>
<dbReference type="InterPro" id="IPR038765">
    <property type="entry name" value="Papain-like_cys_pep_sf"/>
</dbReference>
<keyword evidence="3" id="KW-0378">Hydrolase</keyword>
<comment type="similarity">
    <text evidence="1">Belongs to the peptidase C48 family.</text>
</comment>
<dbReference type="GO" id="GO:0006508">
    <property type="term" value="P:proteolysis"/>
    <property type="evidence" value="ECO:0007669"/>
    <property type="project" value="UniProtKB-KW"/>
</dbReference>
<evidence type="ECO:0000256" key="2">
    <source>
        <dbReference type="ARBA" id="ARBA00022670"/>
    </source>
</evidence>
<reference evidence="7" key="1">
    <citation type="journal article" date="2018" name="Nat. Microbiol.">
        <title>Leveraging single-cell genomics to expand the fungal tree of life.</title>
        <authorList>
            <person name="Ahrendt S.R."/>
            <person name="Quandt C.A."/>
            <person name="Ciobanu D."/>
            <person name="Clum A."/>
            <person name="Salamov A."/>
            <person name="Andreopoulos B."/>
            <person name="Cheng J.F."/>
            <person name="Woyke T."/>
            <person name="Pelin A."/>
            <person name="Henrissat B."/>
            <person name="Reynolds N.K."/>
            <person name="Benny G.L."/>
            <person name="Smith M.E."/>
            <person name="James T.Y."/>
            <person name="Grigoriev I.V."/>
        </authorList>
    </citation>
    <scope>NUCLEOTIDE SEQUENCE [LARGE SCALE GENOMIC DNA]</scope>
    <source>
        <strain evidence="7">ATCC 52028</strain>
    </source>
</reference>
<evidence type="ECO:0000256" key="3">
    <source>
        <dbReference type="ARBA" id="ARBA00022801"/>
    </source>
</evidence>